<keyword evidence="9" id="KW-1185">Reference proteome</keyword>
<evidence type="ECO:0000256" key="1">
    <source>
        <dbReference type="ARBA" id="ARBA00004123"/>
    </source>
</evidence>
<evidence type="ECO:0000256" key="4">
    <source>
        <dbReference type="ARBA" id="ARBA00023163"/>
    </source>
</evidence>
<dbReference type="PROSITE" id="PS00463">
    <property type="entry name" value="ZN2_CY6_FUNGAL_1"/>
    <property type="match status" value="1"/>
</dbReference>
<accession>A0ABQ8RQY8</accession>
<feature type="region of interest" description="Disordered" evidence="6">
    <location>
        <begin position="418"/>
        <end position="439"/>
    </location>
</feature>
<dbReference type="SMART" id="SM00906">
    <property type="entry name" value="Fungal_trans"/>
    <property type="match status" value="1"/>
</dbReference>
<evidence type="ECO:0000256" key="5">
    <source>
        <dbReference type="ARBA" id="ARBA00023242"/>
    </source>
</evidence>
<dbReference type="SMART" id="SM00066">
    <property type="entry name" value="GAL4"/>
    <property type="match status" value="1"/>
</dbReference>
<feature type="region of interest" description="Disordered" evidence="6">
    <location>
        <begin position="686"/>
        <end position="713"/>
    </location>
</feature>
<gene>
    <name evidence="8" type="ORF">NW768_001715</name>
</gene>
<feature type="compositionally biased region" description="Polar residues" evidence="6">
    <location>
        <begin position="1"/>
        <end position="18"/>
    </location>
</feature>
<keyword evidence="4" id="KW-0804">Transcription</keyword>
<name>A0ABQ8RQY8_FUSEQ</name>
<feature type="region of interest" description="Disordered" evidence="6">
    <location>
        <begin position="125"/>
        <end position="164"/>
    </location>
</feature>
<feature type="region of interest" description="Disordered" evidence="6">
    <location>
        <begin position="1"/>
        <end position="21"/>
    </location>
</feature>
<evidence type="ECO:0000256" key="3">
    <source>
        <dbReference type="ARBA" id="ARBA00023015"/>
    </source>
</evidence>
<feature type="domain" description="Zn(2)-C6 fungal-type" evidence="7">
    <location>
        <begin position="24"/>
        <end position="54"/>
    </location>
</feature>
<dbReference type="EMBL" id="JAOQBH010000002">
    <property type="protein sequence ID" value="KAJ4140356.1"/>
    <property type="molecule type" value="Genomic_DNA"/>
</dbReference>
<dbReference type="Pfam" id="PF00172">
    <property type="entry name" value="Zn_clus"/>
    <property type="match status" value="1"/>
</dbReference>
<dbReference type="InterPro" id="IPR050815">
    <property type="entry name" value="TF_fung"/>
</dbReference>
<keyword evidence="5" id="KW-0539">Nucleus</keyword>
<reference evidence="8" key="1">
    <citation type="submission" date="2022-09" db="EMBL/GenBank/DDBJ databases">
        <title>Fusarium specimens isolated from Avocado Roots.</title>
        <authorList>
            <person name="Stajich J."/>
            <person name="Roper C."/>
            <person name="Heimlech-Rivalta G."/>
        </authorList>
    </citation>
    <scope>NUCLEOTIDE SEQUENCE</scope>
    <source>
        <strain evidence="8">CF00095</strain>
    </source>
</reference>
<comment type="caution">
    <text evidence="8">The sequence shown here is derived from an EMBL/GenBank/DDBJ whole genome shotgun (WGS) entry which is preliminary data.</text>
</comment>
<comment type="subcellular location">
    <subcellularLocation>
        <location evidence="1">Nucleus</location>
    </subcellularLocation>
</comment>
<dbReference type="Gene3D" id="4.10.240.10">
    <property type="entry name" value="Zn(2)-C6 fungal-type DNA-binding domain"/>
    <property type="match status" value="1"/>
</dbReference>
<dbReference type="PANTHER" id="PTHR47338:SF23">
    <property type="entry name" value="ZN(II)2CYS6 TRANSCRIPTION FACTOR (EUROFUNG)"/>
    <property type="match status" value="1"/>
</dbReference>
<dbReference type="InterPro" id="IPR036864">
    <property type="entry name" value="Zn2-C6_fun-type_DNA-bd_sf"/>
</dbReference>
<dbReference type="PROSITE" id="PS50048">
    <property type="entry name" value="ZN2_CY6_FUNGAL_2"/>
    <property type="match status" value="1"/>
</dbReference>
<dbReference type="SUPFAM" id="SSF57701">
    <property type="entry name" value="Zn2/Cys6 DNA-binding domain"/>
    <property type="match status" value="1"/>
</dbReference>
<protein>
    <recommendedName>
        <fullName evidence="7">Zn(2)-C6 fungal-type domain-containing protein</fullName>
    </recommendedName>
</protein>
<dbReference type="PANTHER" id="PTHR47338">
    <property type="entry name" value="ZN(II)2CYS6 TRANSCRIPTION FACTOR (EUROFUNG)-RELATED"/>
    <property type="match status" value="1"/>
</dbReference>
<evidence type="ECO:0000313" key="9">
    <source>
        <dbReference type="Proteomes" id="UP001152024"/>
    </source>
</evidence>
<evidence type="ECO:0000313" key="8">
    <source>
        <dbReference type="EMBL" id="KAJ4140356.1"/>
    </source>
</evidence>
<dbReference type="CDD" id="cd00067">
    <property type="entry name" value="GAL4"/>
    <property type="match status" value="1"/>
</dbReference>
<dbReference type="Pfam" id="PF04082">
    <property type="entry name" value="Fungal_trans"/>
    <property type="match status" value="1"/>
</dbReference>
<dbReference type="InterPro" id="IPR001138">
    <property type="entry name" value="Zn2Cys6_DnaBD"/>
</dbReference>
<dbReference type="Proteomes" id="UP001152024">
    <property type="component" value="Unassembled WGS sequence"/>
</dbReference>
<keyword evidence="3" id="KW-0805">Transcription regulation</keyword>
<evidence type="ECO:0000256" key="6">
    <source>
        <dbReference type="SAM" id="MobiDB-lite"/>
    </source>
</evidence>
<organism evidence="8 9">
    <name type="scientific">Fusarium equiseti</name>
    <name type="common">Fusarium scirpi</name>
    <dbReference type="NCBI Taxonomy" id="61235"/>
    <lineage>
        <taxon>Eukaryota</taxon>
        <taxon>Fungi</taxon>
        <taxon>Dikarya</taxon>
        <taxon>Ascomycota</taxon>
        <taxon>Pezizomycotina</taxon>
        <taxon>Sordariomycetes</taxon>
        <taxon>Hypocreomycetidae</taxon>
        <taxon>Hypocreales</taxon>
        <taxon>Nectriaceae</taxon>
        <taxon>Fusarium</taxon>
        <taxon>Fusarium incarnatum-equiseti species complex</taxon>
    </lineage>
</organism>
<evidence type="ECO:0000259" key="7">
    <source>
        <dbReference type="PROSITE" id="PS50048"/>
    </source>
</evidence>
<proteinExistence type="predicted"/>
<keyword evidence="2" id="KW-0479">Metal-binding</keyword>
<dbReference type="CDD" id="cd12148">
    <property type="entry name" value="fungal_TF_MHR"/>
    <property type="match status" value="1"/>
</dbReference>
<evidence type="ECO:0000256" key="2">
    <source>
        <dbReference type="ARBA" id="ARBA00022723"/>
    </source>
</evidence>
<dbReference type="InterPro" id="IPR007219">
    <property type="entry name" value="XnlR_reg_dom"/>
</dbReference>
<feature type="compositionally biased region" description="Low complexity" evidence="6">
    <location>
        <begin position="418"/>
        <end position="436"/>
    </location>
</feature>
<sequence length="802" mass="89571">MNHQNTQSPSAGNGSTVADTEVPSCQGCRRRKLKCSRDQPTCNHCQRLDSPCIYDPKKNKPGVKTGVIEGLSRRVEALESTVYDGSHTSHTVPLSDSSQIVGAFSSLIQELRGLVSSAGSLLPLQGANNPPVPPQHATPGTVSLSSPNELQQQPRKKRRVDSCGNPNIELASQLGELLPSNARLPPPELLEEVINAYFIVVQPWIPILHETRFRSRFYNQEQLPCLTVLLHAIVVAAIRFVDSGGEKLSEKETESWISKSRSIVLLSGMDGMSVENLQALIIIAFTDMGNGDMSRAWPVIGSLSRVVEYLQLSVEMDDREQGPLLRPLSSLPPSENWTQDEERRRVFWSIFILDRLCSVMTGWNTSLTSNDVQRRLPADGGLWHKEETVLTPYFGIWDRSAAKMGNSIVFLPAHYPSPEQITEPPTETPSTGTTATKKNDNVDMTTVGAFAYCIEATESLSRVTTYFLQQRTNFKDRQEVGNWLTRFKELDLRLVHWKMFLPQKWKDSNISRRPSVISMDPNLTLAHVTHNSSMILLHQQIAYPAPQWTSIVRMPSAHSAETCQVAAAETATITQKYLKYTPKTSPVNSQFAFCVFVSARALLVHWRYYKTAALASEFWILVESLDDFAKRWVGPILKTKEKSSLAAKYSSQLRTLFQRCKENPDYSPDVVGYSTEGFVTQVPDQIPQGTDASRQNDQIEVSDISRTAPTPLDMCPPNSRLPFDPTQTNIPHDQLSFLSQISPTNAGLEQNSPDELSAISTVLMDQDFMQLDRVISFDDMMFTAQTIDDQGGSFSIDNWTLG</sequence>
<feature type="compositionally biased region" description="Polar residues" evidence="6">
    <location>
        <begin position="687"/>
        <end position="708"/>
    </location>
</feature>
<feature type="compositionally biased region" description="Polar residues" evidence="6">
    <location>
        <begin position="138"/>
        <end position="153"/>
    </location>
</feature>